<reference evidence="3 4" key="1">
    <citation type="journal article" date="2013" name="PLoS Genet.">
        <title>Genomic mechanisms accounting for the adaptation to parasitism in nematode-trapping fungi.</title>
        <authorList>
            <person name="Meerupati T."/>
            <person name="Andersson K.M."/>
            <person name="Friman E."/>
            <person name="Kumar D."/>
            <person name="Tunlid A."/>
            <person name="Ahren D."/>
        </authorList>
    </citation>
    <scope>NUCLEOTIDE SEQUENCE [LARGE SCALE GENOMIC DNA]</scope>
    <source>
        <strain evidence="3 4">CBS 200.50</strain>
    </source>
</reference>
<dbReference type="SMART" id="SM00256">
    <property type="entry name" value="FBOX"/>
    <property type="match status" value="2"/>
</dbReference>
<comment type="caution">
    <text evidence="3">The sequence shown here is derived from an EMBL/GenBank/DDBJ whole genome shotgun (WGS) entry which is preliminary data.</text>
</comment>
<keyword evidence="4" id="KW-1185">Reference proteome</keyword>
<protein>
    <recommendedName>
        <fullName evidence="2">F-box domain-containing protein</fullName>
    </recommendedName>
</protein>
<dbReference type="Proteomes" id="UP000015100">
    <property type="component" value="Unassembled WGS sequence"/>
</dbReference>
<dbReference type="AlphaFoldDB" id="S8BPR8"/>
<name>S8BPR8_DACHA</name>
<dbReference type="EMBL" id="AQGS01000240">
    <property type="protein sequence ID" value="EPS41443.1"/>
    <property type="molecule type" value="Genomic_DNA"/>
</dbReference>
<dbReference type="Pfam" id="PF00646">
    <property type="entry name" value="F-box"/>
    <property type="match status" value="2"/>
</dbReference>
<evidence type="ECO:0000313" key="3">
    <source>
        <dbReference type="EMBL" id="EPS41443.1"/>
    </source>
</evidence>
<reference evidence="4" key="2">
    <citation type="submission" date="2013-04" db="EMBL/GenBank/DDBJ databases">
        <title>Genomic mechanisms accounting for the adaptation to parasitism in nematode-trapping fungi.</title>
        <authorList>
            <person name="Ahren D.G."/>
        </authorList>
    </citation>
    <scope>NUCLEOTIDE SEQUENCE [LARGE SCALE GENOMIC DNA]</scope>
    <source>
        <strain evidence="4">CBS 200.50</strain>
    </source>
</reference>
<evidence type="ECO:0000313" key="4">
    <source>
        <dbReference type="Proteomes" id="UP000015100"/>
    </source>
</evidence>
<dbReference type="OrthoDB" id="5287517at2759"/>
<sequence length="352" mass="39274">MDALPPEILLQIFKHFDHFTVLTVLRPVCKSFSYACAILIPSLKISGLPPALWEKVFSNIETYKTLYRISRCSSSFRSLLQSTGVPQLQATSFRLPLPASDSKSTAPQLLHSSAKLEQHPAFENICCRIEHGSLIYHKTGNNCPTDLLSFPMSEENATNPPVRQLLVKFSARYGVTLRPVLITKTRGAGNNNKKLGGARGVTVGDVYRAMKRLFVEPLTEKQAKALKEMRDWEIRKHEAVKKAVSKIERESTETSEATSSATTSTSTATASSAAETTPAAKEEEELPKEPIIEHDESEIYFEQPMVAEFTGHPGDKVQRQREFLYDFPYVYASTRIDTISASGVQVFVLSYH</sequence>
<evidence type="ECO:0000259" key="2">
    <source>
        <dbReference type="PROSITE" id="PS50181"/>
    </source>
</evidence>
<gene>
    <name evidence="3" type="ORF">H072_4662</name>
</gene>
<dbReference type="PROSITE" id="PS50181">
    <property type="entry name" value="FBOX"/>
    <property type="match status" value="1"/>
</dbReference>
<feature type="domain" description="F-box" evidence="2">
    <location>
        <begin position="1"/>
        <end position="56"/>
    </location>
</feature>
<accession>S8BPR8</accession>
<dbReference type="SUPFAM" id="SSF81383">
    <property type="entry name" value="F-box domain"/>
    <property type="match status" value="1"/>
</dbReference>
<feature type="compositionally biased region" description="Low complexity" evidence="1">
    <location>
        <begin position="254"/>
        <end position="279"/>
    </location>
</feature>
<evidence type="ECO:0000256" key="1">
    <source>
        <dbReference type="SAM" id="MobiDB-lite"/>
    </source>
</evidence>
<dbReference type="InterPro" id="IPR001810">
    <property type="entry name" value="F-box_dom"/>
</dbReference>
<dbReference type="InterPro" id="IPR036047">
    <property type="entry name" value="F-box-like_dom_sf"/>
</dbReference>
<organism evidence="3 4">
    <name type="scientific">Dactylellina haptotyla (strain CBS 200.50)</name>
    <name type="common">Nematode-trapping fungus</name>
    <name type="synonym">Monacrosporium haptotylum</name>
    <dbReference type="NCBI Taxonomy" id="1284197"/>
    <lineage>
        <taxon>Eukaryota</taxon>
        <taxon>Fungi</taxon>
        <taxon>Dikarya</taxon>
        <taxon>Ascomycota</taxon>
        <taxon>Pezizomycotina</taxon>
        <taxon>Orbiliomycetes</taxon>
        <taxon>Orbiliales</taxon>
        <taxon>Orbiliaceae</taxon>
        <taxon>Dactylellina</taxon>
    </lineage>
</organism>
<feature type="region of interest" description="Disordered" evidence="1">
    <location>
        <begin position="243"/>
        <end position="292"/>
    </location>
</feature>
<dbReference type="CDD" id="cd09917">
    <property type="entry name" value="F-box_SF"/>
    <property type="match status" value="1"/>
</dbReference>
<dbReference type="OMA" id="AFENICC"/>
<proteinExistence type="predicted"/>
<dbReference type="HOGENOM" id="CLU_067603_0_0_1"/>
<feature type="compositionally biased region" description="Basic and acidic residues" evidence="1">
    <location>
        <begin position="243"/>
        <end position="252"/>
    </location>
</feature>